<dbReference type="PANTHER" id="PTHR42703:SF1">
    <property type="entry name" value="NA(+)_H(+) ANTIPORTER SUBUNIT D1"/>
    <property type="match status" value="1"/>
</dbReference>
<evidence type="ECO:0000256" key="5">
    <source>
        <dbReference type="ARBA" id="ARBA00023136"/>
    </source>
</evidence>
<dbReference type="InterPro" id="IPR050586">
    <property type="entry name" value="CPA3_Na-H_Antiporter_D"/>
</dbReference>
<feature type="transmembrane region" description="Helical" evidence="6">
    <location>
        <begin position="113"/>
        <end position="140"/>
    </location>
</feature>
<dbReference type="PANTHER" id="PTHR42703">
    <property type="entry name" value="NADH DEHYDROGENASE"/>
    <property type="match status" value="1"/>
</dbReference>
<evidence type="ECO:0000313" key="9">
    <source>
        <dbReference type="Proteomes" id="UP000259173"/>
    </source>
</evidence>
<dbReference type="Pfam" id="PF00662">
    <property type="entry name" value="Proton_antipo_N"/>
    <property type="match status" value="1"/>
</dbReference>
<evidence type="ECO:0000259" key="7">
    <source>
        <dbReference type="Pfam" id="PF00662"/>
    </source>
</evidence>
<feature type="transmembrane region" description="Helical" evidence="6">
    <location>
        <begin position="165"/>
        <end position="184"/>
    </location>
</feature>
<feature type="transmembrane region" description="Helical" evidence="6">
    <location>
        <begin position="34"/>
        <end position="51"/>
    </location>
</feature>
<reference evidence="8 9" key="1">
    <citation type="journal article" date="2018" name="Nat. Biotechnol.">
        <title>A standardized bacterial taxonomy based on genome phylogeny substantially revises the tree of life.</title>
        <authorList>
            <person name="Parks D.H."/>
            <person name="Chuvochina M."/>
            <person name="Waite D.W."/>
            <person name="Rinke C."/>
            <person name="Skarshewski A."/>
            <person name="Chaumeil P.A."/>
            <person name="Hugenholtz P."/>
        </authorList>
    </citation>
    <scope>NUCLEOTIDE SEQUENCE [LARGE SCALE GENOMIC DNA]</scope>
    <source>
        <strain evidence="8">UBA8557</strain>
    </source>
</reference>
<evidence type="ECO:0000256" key="3">
    <source>
        <dbReference type="ARBA" id="ARBA00022692"/>
    </source>
</evidence>
<accession>A0A3B9KXV4</accession>
<proteinExistence type="predicted"/>
<name>A0A3B9KXV4_9PROT</name>
<feature type="domain" description="NADH-Ubiquinone oxidoreductase (complex I) chain 5 N-terminal" evidence="7">
    <location>
        <begin position="70"/>
        <end position="114"/>
    </location>
</feature>
<dbReference type="Proteomes" id="UP000259173">
    <property type="component" value="Unassembled WGS sequence"/>
</dbReference>
<evidence type="ECO:0000256" key="4">
    <source>
        <dbReference type="ARBA" id="ARBA00022989"/>
    </source>
</evidence>
<organism evidence="8 9">
    <name type="scientific">Hyphomonas atlantica</name>
    <dbReference type="NCBI Taxonomy" id="1280948"/>
    <lineage>
        <taxon>Bacteria</taxon>
        <taxon>Pseudomonadati</taxon>
        <taxon>Pseudomonadota</taxon>
        <taxon>Alphaproteobacteria</taxon>
        <taxon>Hyphomonadales</taxon>
        <taxon>Hyphomonadaceae</taxon>
        <taxon>Hyphomonas</taxon>
    </lineage>
</organism>
<evidence type="ECO:0000256" key="6">
    <source>
        <dbReference type="SAM" id="Phobius"/>
    </source>
</evidence>
<feature type="transmembrane region" description="Helical" evidence="6">
    <location>
        <begin position="6"/>
        <end position="27"/>
    </location>
</feature>
<comment type="subcellular location">
    <subcellularLocation>
        <location evidence="1">Cell membrane</location>
        <topology evidence="1">Multi-pass membrane protein</topology>
    </subcellularLocation>
</comment>
<evidence type="ECO:0000313" key="8">
    <source>
        <dbReference type="EMBL" id="HAE93437.1"/>
    </source>
</evidence>
<comment type="caution">
    <text evidence="8">The sequence shown here is derived from an EMBL/GenBank/DDBJ whole genome shotgun (WGS) entry which is preliminary data.</text>
</comment>
<keyword evidence="5 6" id="KW-0472">Membrane</keyword>
<keyword evidence="2" id="KW-1003">Cell membrane</keyword>
<dbReference type="GO" id="GO:0005886">
    <property type="term" value="C:plasma membrane"/>
    <property type="evidence" value="ECO:0007669"/>
    <property type="project" value="UniProtKB-SubCell"/>
</dbReference>
<keyword evidence="3 6" id="KW-0812">Transmembrane</keyword>
<keyword evidence="4 6" id="KW-1133">Transmembrane helix</keyword>
<sequence length="185" mass="19710">MSSELLIWAALCLPLLIAAGIAITGAFSNVREGVTLTGATILFGGVIALASKVSAGQVPELYIGQVAPGLDLAFKLEPLGALFALVASGLWIVNSFYSIGYMRGNRERNQTRFYICFAIAIFGAMGVAMSANLFTLFVFYEVLTLSTYPLVAHKGDAAAKRGGRIYLLTLLGTSIGLFLMALMWT</sequence>
<evidence type="ECO:0000256" key="2">
    <source>
        <dbReference type="ARBA" id="ARBA00022475"/>
    </source>
</evidence>
<gene>
    <name evidence="8" type="ORF">DCG65_02670</name>
</gene>
<feature type="non-terminal residue" evidence="8">
    <location>
        <position position="185"/>
    </location>
</feature>
<evidence type="ECO:0000256" key="1">
    <source>
        <dbReference type="ARBA" id="ARBA00004651"/>
    </source>
</evidence>
<dbReference type="InterPro" id="IPR001516">
    <property type="entry name" value="Proton_antipo_N"/>
</dbReference>
<dbReference type="AlphaFoldDB" id="A0A3B9KXV4"/>
<protein>
    <submittedName>
        <fullName evidence="8">Cation:proton antiporter</fullName>
    </submittedName>
</protein>
<dbReference type="EMBL" id="DMBR01000079">
    <property type="protein sequence ID" value="HAE93437.1"/>
    <property type="molecule type" value="Genomic_DNA"/>
</dbReference>
<feature type="transmembrane region" description="Helical" evidence="6">
    <location>
        <begin position="79"/>
        <end position="101"/>
    </location>
</feature>